<proteinExistence type="predicted"/>
<name>A0A3N9Q186_9BACL</name>
<dbReference type="AlphaFoldDB" id="A0A3N9Q186"/>
<protein>
    <submittedName>
        <fullName evidence="2">DUF4321 domain-containing protein</fullName>
    </submittedName>
</protein>
<dbReference type="Proteomes" id="UP000282529">
    <property type="component" value="Unassembled WGS sequence"/>
</dbReference>
<dbReference type="OrthoDB" id="2974387at2"/>
<reference evidence="2 3" key="1">
    <citation type="submission" date="2018-11" db="EMBL/GenBank/DDBJ databases">
        <title>Genome sequence of strain 7197.</title>
        <authorList>
            <person name="Gao J."/>
            <person name="Sun J."/>
        </authorList>
    </citation>
    <scope>NUCLEOTIDE SEQUENCE [LARGE SCALE GENOMIC DNA]</scope>
    <source>
        <strain evidence="2 3">7197</strain>
    </source>
</reference>
<dbReference type="InterPro" id="IPR025470">
    <property type="entry name" value="DUF4321"/>
</dbReference>
<gene>
    <name evidence="2" type="ORF">EH198_08985</name>
</gene>
<organism evidence="2 3">
    <name type="scientific">Paenibacillus rhizophilus</name>
    <dbReference type="NCBI Taxonomy" id="1850366"/>
    <lineage>
        <taxon>Bacteria</taxon>
        <taxon>Bacillati</taxon>
        <taxon>Bacillota</taxon>
        <taxon>Bacilli</taxon>
        <taxon>Bacillales</taxon>
        <taxon>Paenibacillaceae</taxon>
        <taxon>Paenibacillus</taxon>
    </lineage>
</organism>
<evidence type="ECO:0000313" key="2">
    <source>
        <dbReference type="EMBL" id="RQW12462.1"/>
    </source>
</evidence>
<keyword evidence="1" id="KW-0812">Transmembrane</keyword>
<evidence type="ECO:0000256" key="1">
    <source>
        <dbReference type="SAM" id="Phobius"/>
    </source>
</evidence>
<dbReference type="RefSeq" id="WP_124695191.1">
    <property type="nucleotide sequence ID" value="NZ_JBHUFE010000004.1"/>
</dbReference>
<keyword evidence="1" id="KW-1133">Transmembrane helix</keyword>
<accession>A0A3N9Q186</accession>
<dbReference type="Pfam" id="PF14209">
    <property type="entry name" value="DUF4321"/>
    <property type="match status" value="1"/>
</dbReference>
<evidence type="ECO:0000313" key="3">
    <source>
        <dbReference type="Proteomes" id="UP000282529"/>
    </source>
</evidence>
<keyword evidence="3" id="KW-1185">Reference proteome</keyword>
<dbReference type="EMBL" id="RQPI01000003">
    <property type="protein sequence ID" value="RQW12462.1"/>
    <property type="molecule type" value="Genomic_DNA"/>
</dbReference>
<keyword evidence="1" id="KW-0472">Membrane</keyword>
<comment type="caution">
    <text evidence="2">The sequence shown here is derived from an EMBL/GenBank/DDBJ whole genome shotgun (WGS) entry which is preliminary data.</text>
</comment>
<feature type="transmembrane region" description="Helical" evidence="1">
    <location>
        <begin position="59"/>
        <end position="78"/>
    </location>
</feature>
<sequence length="81" mass="9253">MKKKNVGTLLLFLILGWLAGSWIARLLQPVKALSFLTKSTLIKWSPQADLDIISYDITIRLKLCLLSLVGIIIAVWLYRRK</sequence>